<protein>
    <submittedName>
        <fullName evidence="4">Cobalt-precorrin-6A reductase</fullName>
        <ecNumber evidence="4">1.3.1.106</ecNumber>
    </submittedName>
</protein>
<sequence>MTLLLLAGTGDARRIAGQLAGQDVIASLAGATRQPEPLPVTTRRGGFGGAAEFERFLQQNAITAVLDATHPYASGITARTMQICRAQGIPFLQYLRPGWTPEPGDNWTDIRAEQEAAAHIPPGATVFLGTGRQSLAGFANLQGRDVICRQIDPPEGPFPFAGGRFLVGRPPFSVEDEVALFTELKIDWLIVKNAGGAASRTKLTAANQLGIPVLMLARPPLGDWPQVSTVAAAVDWALQQCKSE</sequence>
<reference evidence="5" key="1">
    <citation type="submission" date="2024-04" db="EMBL/GenBank/DDBJ databases">
        <title>Phylogenomic analyses of a clade within the roseobacter group suggest taxonomic reassignments of species of the genera Aestuariivita, Citreicella, Loktanella, Nautella, Pelagibaca, Ruegeria, Thalassobius, Thiobacimonas and Tropicibacter, and the proposal o.</title>
        <authorList>
            <person name="Jeon C.O."/>
        </authorList>
    </citation>
    <scope>NUCLEOTIDE SEQUENCE [LARGE SCALE GENOMIC DNA]</scope>
    <source>
        <strain evidence="5">BS5-3</strain>
    </source>
</reference>
<dbReference type="RefSeq" id="WP_341365664.1">
    <property type="nucleotide sequence ID" value="NZ_CP150951.2"/>
</dbReference>
<evidence type="ECO:0000256" key="1">
    <source>
        <dbReference type="ARBA" id="ARBA00004953"/>
    </source>
</evidence>
<keyword evidence="2" id="KW-0169">Cobalamin biosynthesis</keyword>
<comment type="pathway">
    <text evidence="1">Cofactor biosynthesis; adenosylcobalamin biosynthesis.</text>
</comment>
<dbReference type="PANTHER" id="PTHR36925">
    <property type="entry name" value="COBALT-PRECORRIN-6A REDUCTASE"/>
    <property type="match status" value="1"/>
</dbReference>
<keyword evidence="5" id="KW-1185">Reference proteome</keyword>
<evidence type="ECO:0000256" key="3">
    <source>
        <dbReference type="ARBA" id="ARBA00023002"/>
    </source>
</evidence>
<dbReference type="PROSITE" id="PS51014">
    <property type="entry name" value="COBK_CBIJ"/>
    <property type="match status" value="1"/>
</dbReference>
<evidence type="ECO:0000313" key="4">
    <source>
        <dbReference type="EMBL" id="WZC47544.1"/>
    </source>
</evidence>
<dbReference type="InterPro" id="IPR003723">
    <property type="entry name" value="Precorrin-6x_reduct"/>
</dbReference>
<evidence type="ECO:0000256" key="2">
    <source>
        <dbReference type="ARBA" id="ARBA00022573"/>
    </source>
</evidence>
<keyword evidence="3 4" id="KW-0560">Oxidoreductase</keyword>
<gene>
    <name evidence="4" type="ORF">AABB29_11465</name>
</gene>
<dbReference type="Pfam" id="PF02571">
    <property type="entry name" value="CbiJ"/>
    <property type="match status" value="1"/>
</dbReference>
<dbReference type="PANTHER" id="PTHR36925:SF1">
    <property type="entry name" value="COBALT-PRECORRIN-6A REDUCTASE"/>
    <property type="match status" value="1"/>
</dbReference>
<evidence type="ECO:0000313" key="5">
    <source>
        <dbReference type="Proteomes" id="UP001440612"/>
    </source>
</evidence>
<organism evidence="4 5">
    <name type="scientific">Yoonia phaeophyticola</name>
    <dbReference type="NCBI Taxonomy" id="3137369"/>
    <lineage>
        <taxon>Bacteria</taxon>
        <taxon>Pseudomonadati</taxon>
        <taxon>Pseudomonadota</taxon>
        <taxon>Alphaproteobacteria</taxon>
        <taxon>Rhodobacterales</taxon>
        <taxon>Paracoccaceae</taxon>
        <taxon>Yoonia</taxon>
    </lineage>
</organism>
<dbReference type="EC" id="1.3.1.106" evidence="4"/>
<proteinExistence type="predicted"/>
<dbReference type="EMBL" id="CP150951">
    <property type="protein sequence ID" value="WZC47544.1"/>
    <property type="molecule type" value="Genomic_DNA"/>
</dbReference>
<dbReference type="Proteomes" id="UP001440612">
    <property type="component" value="Chromosome"/>
</dbReference>
<accession>A0ABZ2UZN2</accession>
<name>A0ABZ2UZN2_9RHOB</name>
<dbReference type="GO" id="GO:0016491">
    <property type="term" value="F:oxidoreductase activity"/>
    <property type="evidence" value="ECO:0007669"/>
    <property type="project" value="UniProtKB-KW"/>
</dbReference>